<evidence type="ECO:0000313" key="1">
    <source>
        <dbReference type="EMBL" id="QJI53401.1"/>
    </source>
</evidence>
<protein>
    <submittedName>
        <fullName evidence="1">Capsid protein</fullName>
    </submittedName>
</protein>
<dbReference type="EMBL" id="MN928906">
    <property type="protein sequence ID" value="QJI53401.1"/>
    <property type="molecule type" value="Genomic_DNA"/>
</dbReference>
<reference evidence="1" key="1">
    <citation type="submission" date="2020-01" db="EMBL/GenBank/DDBJ databases">
        <title>Novel CRESS-DNA virus.</title>
        <authorList>
            <person name="Liu Q."/>
            <person name="Shan T."/>
            <person name="Yang S."/>
            <person name="Zhang W."/>
        </authorList>
    </citation>
    <scope>NUCLEOTIDE SEQUENCE</scope>
    <source>
        <strain evidence="1">Fla07cir3</strain>
    </source>
</reference>
<accession>A0A6M3YNR4</accession>
<name>A0A6M3YNR4_9VIRU</name>
<sequence length="339" mass="38715">MPARWSINTLVPRSLHYNAAMYSRSRSYLPLAAAGAIAARRYFGSGRRPNTRRAWRTRLGLRGRAGGSRTVTRRRRFRRRFKTKRGRRRGGFNMNPYGKRTLKFKNVSEISLEWVFKAGTTAATPLRVQTMHNNWMPPPGTNQLQEAIWTEYWHKKLKKMTWKMSNFRVFIETTTTLPAIGTAPPVTDTQIVEMPEWVFWYWRQQTETNITPPDTNDEGRYTKFCKKNCHSKIWGTVPISANKTNWVDADYATSFRVGGTTPGLYTNMDNFLADVGATTYGPGTPSANVACADIHIMPDDPYPPSVYSSPTGVTRTVRFNVMCDVNTYTTWSLMKPAVV</sequence>
<organism evidence="1">
    <name type="scientific">Circoviridae sp</name>
    <dbReference type="NCBI Taxonomy" id="1954248"/>
    <lineage>
        <taxon>Viruses</taxon>
        <taxon>Monodnaviria</taxon>
        <taxon>Shotokuvirae</taxon>
        <taxon>Cressdnaviricota</taxon>
        <taxon>Arfiviricetes</taxon>
        <taxon>Rohanvirales</taxon>
        <taxon>Nenyaviridae</taxon>
        <taxon>Galvornvirus</taxon>
        <taxon>Galvornvirus isengard</taxon>
    </lineage>
</organism>
<proteinExistence type="predicted"/>